<evidence type="ECO:0008006" key="4">
    <source>
        <dbReference type="Google" id="ProtNLM"/>
    </source>
</evidence>
<dbReference type="PANTHER" id="PTHR30032">
    <property type="entry name" value="N-ACETYLMURAMOYL-L-ALANINE AMIDASE-RELATED"/>
    <property type="match status" value="1"/>
</dbReference>
<name>A0A5M8QF69_9MICO</name>
<dbReference type="InterPro" id="IPR007253">
    <property type="entry name" value="Cell_wall-bd_2"/>
</dbReference>
<accession>A0A5M8QF69</accession>
<sequence length="714" mass="73519">MLRRLLTWVAASAVAASVLVAAQAPPATAQSSSAVQCYGDSIIFHMCGTAPPAPLQQELPAGLDVVNFAVGSHRSYAIAVKMGAYRLSTARALTIPASGAVEIGAPGGLPVSVERFDRLTMRSSIAGVEGVLLRGTGGAEWRFVRASAGSATTVPTGTAIVSLEVPQPGAVSIISPGVNNVLEVDQVLRDTAAMVAAHRATSSAPYWVATLSPAWGGTSSQYGAARVRINAAIRATYGDHVAPFGEYLLNGALADAGIFPTPTDRQRIAAGMTPTSFQLTDGDWTHHNPAGRQIGARFLAGFASGATTTDAAYARFDASASLTATVRNDTITLSGWAFDGSDVYQQVAVAMSANGVHRDTVRASGPSPSLAPYGVPGAHGFSWSIVASNGPHRVCATALGFAAGEDSLPQCAVVRVERLAVPARIAGSDRYDTAARLSSRHYPGGAEEVYIASGQVFADAPSAAAAAAHVEAPLLLTQRDALPAATAAELRRLAPRSIVLVGGTPTVSVAVEQQLAQFAAVTRIQGADRYETSARIAEHAFRGATQALVATGRNFPDALAAGPLAASRDAPVLLVHGDRQPPASTLSALGSLGVQHVTVVGGTPSVDDLTAARLDDGRTIDRIAGANRYETAVRLSQELAAPSDSGYVASGELFPDALAASAVAGSEAIPLLLAPRSCVHAIVIDEIERLERPDVTLVGGTPTLSERVARYQTC</sequence>
<evidence type="ECO:0000313" key="2">
    <source>
        <dbReference type="EMBL" id="KAA6433848.1"/>
    </source>
</evidence>
<feature type="chain" id="PRO_5024399201" description="Cell wall-binding repeat-containing protein" evidence="1">
    <location>
        <begin position="30"/>
        <end position="714"/>
    </location>
</feature>
<feature type="signal peptide" evidence="1">
    <location>
        <begin position="1"/>
        <end position="29"/>
    </location>
</feature>
<dbReference type="AlphaFoldDB" id="A0A5M8QF69"/>
<dbReference type="EMBL" id="VOIR01000013">
    <property type="protein sequence ID" value="KAA6433848.1"/>
    <property type="molecule type" value="Genomic_DNA"/>
</dbReference>
<dbReference type="Pfam" id="PF04122">
    <property type="entry name" value="CW_binding_2"/>
    <property type="match status" value="3"/>
</dbReference>
<keyword evidence="3" id="KW-1185">Reference proteome</keyword>
<proteinExistence type="predicted"/>
<evidence type="ECO:0000313" key="3">
    <source>
        <dbReference type="Proteomes" id="UP000323221"/>
    </source>
</evidence>
<protein>
    <recommendedName>
        <fullName evidence="4">Cell wall-binding repeat-containing protein</fullName>
    </recommendedName>
</protein>
<dbReference type="Proteomes" id="UP000323221">
    <property type="component" value="Unassembled WGS sequence"/>
</dbReference>
<organism evidence="2 3">
    <name type="scientific">Agrococcus sediminis</name>
    <dbReference type="NCBI Taxonomy" id="2599924"/>
    <lineage>
        <taxon>Bacteria</taxon>
        <taxon>Bacillati</taxon>
        <taxon>Actinomycetota</taxon>
        <taxon>Actinomycetes</taxon>
        <taxon>Micrococcales</taxon>
        <taxon>Microbacteriaceae</taxon>
        <taxon>Agrococcus</taxon>
    </lineage>
</organism>
<dbReference type="PANTHER" id="PTHR30032:SF1">
    <property type="entry name" value="N-ACETYLMURAMOYL-L-ALANINE AMIDASE LYTC"/>
    <property type="match status" value="1"/>
</dbReference>
<comment type="caution">
    <text evidence="2">The sequence shown here is derived from an EMBL/GenBank/DDBJ whole genome shotgun (WGS) entry which is preliminary data.</text>
</comment>
<dbReference type="SUPFAM" id="SSF52266">
    <property type="entry name" value="SGNH hydrolase"/>
    <property type="match status" value="1"/>
</dbReference>
<reference evidence="2 3" key="1">
    <citation type="submission" date="2019-08" db="EMBL/GenBank/DDBJ databases">
        <title>Agrococcus lahaulensis sp. nov., isolated from a cold desert of the Indian Himalayas.</title>
        <authorList>
            <person name="Qu J.H."/>
        </authorList>
    </citation>
    <scope>NUCLEOTIDE SEQUENCE [LARGE SCALE GENOMIC DNA]</scope>
    <source>
        <strain evidence="2 3">NS18</strain>
    </source>
</reference>
<evidence type="ECO:0000256" key="1">
    <source>
        <dbReference type="SAM" id="SignalP"/>
    </source>
</evidence>
<dbReference type="InterPro" id="IPR051922">
    <property type="entry name" value="Bact_Sporulation_Assoc"/>
</dbReference>
<gene>
    <name evidence="2" type="ORF">FQ330_07185</name>
</gene>
<dbReference type="OrthoDB" id="5196645at2"/>
<keyword evidence="1" id="KW-0732">Signal</keyword>
<dbReference type="Gene3D" id="3.40.50.12090">
    <property type="match status" value="2"/>
</dbReference>